<name>A0A6A6SB14_9PLEO</name>
<feature type="compositionally biased region" description="Gly residues" evidence="1">
    <location>
        <begin position="230"/>
        <end position="245"/>
    </location>
</feature>
<proteinExistence type="predicted"/>
<evidence type="ECO:0000259" key="2">
    <source>
        <dbReference type="PROSITE" id="PS50822"/>
    </source>
</evidence>
<dbReference type="AlphaFoldDB" id="A0A6A6SB14"/>
<evidence type="ECO:0000313" key="4">
    <source>
        <dbReference type="Proteomes" id="UP000799753"/>
    </source>
</evidence>
<protein>
    <recommendedName>
        <fullName evidence="2">Piwi domain-containing protein</fullName>
    </recommendedName>
</protein>
<dbReference type="PANTHER" id="PTHR22891">
    <property type="entry name" value="EUKARYOTIC TRANSLATION INITIATION FACTOR 2C"/>
    <property type="match status" value="1"/>
</dbReference>
<dbReference type="Proteomes" id="UP000799753">
    <property type="component" value="Unassembled WGS sequence"/>
</dbReference>
<dbReference type="Gene3D" id="3.30.420.10">
    <property type="entry name" value="Ribonuclease H-like superfamily/Ribonuclease H"/>
    <property type="match status" value="1"/>
</dbReference>
<dbReference type="Pfam" id="PF02171">
    <property type="entry name" value="Piwi"/>
    <property type="match status" value="1"/>
</dbReference>
<organism evidence="3 4">
    <name type="scientific">Massarina eburnea CBS 473.64</name>
    <dbReference type="NCBI Taxonomy" id="1395130"/>
    <lineage>
        <taxon>Eukaryota</taxon>
        <taxon>Fungi</taxon>
        <taxon>Dikarya</taxon>
        <taxon>Ascomycota</taxon>
        <taxon>Pezizomycotina</taxon>
        <taxon>Dothideomycetes</taxon>
        <taxon>Pleosporomycetidae</taxon>
        <taxon>Pleosporales</taxon>
        <taxon>Massarineae</taxon>
        <taxon>Massarinaceae</taxon>
        <taxon>Massarina</taxon>
    </lineage>
</organism>
<dbReference type="SMART" id="SM00950">
    <property type="entry name" value="Piwi"/>
    <property type="match status" value="1"/>
</dbReference>
<gene>
    <name evidence="3" type="ORF">P280DRAFT_514930</name>
</gene>
<dbReference type="EMBL" id="MU006779">
    <property type="protein sequence ID" value="KAF2643953.1"/>
    <property type="molecule type" value="Genomic_DNA"/>
</dbReference>
<dbReference type="GO" id="GO:0003676">
    <property type="term" value="F:nucleic acid binding"/>
    <property type="evidence" value="ECO:0007669"/>
    <property type="project" value="InterPro"/>
</dbReference>
<feature type="region of interest" description="Disordered" evidence="1">
    <location>
        <begin position="230"/>
        <end position="249"/>
    </location>
</feature>
<feature type="domain" description="Piwi" evidence="2">
    <location>
        <begin position="35"/>
        <end position="197"/>
    </location>
</feature>
<dbReference type="SUPFAM" id="SSF53098">
    <property type="entry name" value="Ribonuclease H-like"/>
    <property type="match status" value="1"/>
</dbReference>
<reference evidence="3" key="1">
    <citation type="journal article" date="2020" name="Stud. Mycol.">
        <title>101 Dothideomycetes genomes: a test case for predicting lifestyles and emergence of pathogens.</title>
        <authorList>
            <person name="Haridas S."/>
            <person name="Albert R."/>
            <person name="Binder M."/>
            <person name="Bloem J."/>
            <person name="Labutti K."/>
            <person name="Salamov A."/>
            <person name="Andreopoulos B."/>
            <person name="Baker S."/>
            <person name="Barry K."/>
            <person name="Bills G."/>
            <person name="Bluhm B."/>
            <person name="Cannon C."/>
            <person name="Castanera R."/>
            <person name="Culley D."/>
            <person name="Daum C."/>
            <person name="Ezra D."/>
            <person name="Gonzalez J."/>
            <person name="Henrissat B."/>
            <person name="Kuo A."/>
            <person name="Liang C."/>
            <person name="Lipzen A."/>
            <person name="Lutzoni F."/>
            <person name="Magnuson J."/>
            <person name="Mondo S."/>
            <person name="Nolan M."/>
            <person name="Ohm R."/>
            <person name="Pangilinan J."/>
            <person name="Park H.-J."/>
            <person name="Ramirez L."/>
            <person name="Alfaro M."/>
            <person name="Sun H."/>
            <person name="Tritt A."/>
            <person name="Yoshinaga Y."/>
            <person name="Zwiers L.-H."/>
            <person name="Turgeon B."/>
            <person name="Goodwin S."/>
            <person name="Spatafora J."/>
            <person name="Crous P."/>
            <person name="Grigoriev I."/>
        </authorList>
    </citation>
    <scope>NUCLEOTIDE SEQUENCE</scope>
    <source>
        <strain evidence="3">CBS 473.64</strain>
    </source>
</reference>
<dbReference type="InterPro" id="IPR012337">
    <property type="entry name" value="RNaseH-like_sf"/>
</dbReference>
<dbReference type="OrthoDB" id="10252740at2759"/>
<dbReference type="PROSITE" id="PS50822">
    <property type="entry name" value="PIWI"/>
    <property type="match status" value="1"/>
</dbReference>
<evidence type="ECO:0000313" key="3">
    <source>
        <dbReference type="EMBL" id="KAF2643953.1"/>
    </source>
</evidence>
<dbReference type="InterPro" id="IPR036397">
    <property type="entry name" value="RNaseH_sf"/>
</dbReference>
<dbReference type="InterPro" id="IPR003165">
    <property type="entry name" value="Piwi"/>
</dbReference>
<sequence>MRLQPKDSVEVIQDVESMVVERIADWRKANNATWPKNILYYRDGVSEGQYVQVKDLELRQIGKAVAQAAKNAGLKVVPKVKLTAVVVAKRHHVRFFPKHGEAMKGNGNCQPGTLVDRVITSPFYQDFYLQSHNGLKGTAKPAHYFVLVNEMGLGETVLQSFTHNLCYTYVRATLGVSYAPPAYYADRLCERGRCYLRRFFVADAKLRSDLEDLKFVLQLEYREKRKVEFGGKGQGGGESGKGGKGMNKKEIEREVEHKKAILETLKKDTLMKARVEFYRWKGGVEEGNPWAERLGETMFWM</sequence>
<evidence type="ECO:0000256" key="1">
    <source>
        <dbReference type="SAM" id="MobiDB-lite"/>
    </source>
</evidence>
<keyword evidence="4" id="KW-1185">Reference proteome</keyword>
<accession>A0A6A6SB14</accession>